<name>A0A165X268_9AGAM</name>
<gene>
    <name evidence="1" type="ORF">FIBSPDRAFT_666447</name>
</gene>
<evidence type="ECO:0000313" key="1">
    <source>
        <dbReference type="EMBL" id="KZP08127.1"/>
    </source>
</evidence>
<dbReference type="AlphaFoldDB" id="A0A165X268"/>
<dbReference type="OrthoDB" id="3211402at2759"/>
<organism evidence="1 2">
    <name type="scientific">Athelia psychrophila</name>
    <dbReference type="NCBI Taxonomy" id="1759441"/>
    <lineage>
        <taxon>Eukaryota</taxon>
        <taxon>Fungi</taxon>
        <taxon>Dikarya</taxon>
        <taxon>Basidiomycota</taxon>
        <taxon>Agaricomycotina</taxon>
        <taxon>Agaricomycetes</taxon>
        <taxon>Agaricomycetidae</taxon>
        <taxon>Atheliales</taxon>
        <taxon>Atheliaceae</taxon>
        <taxon>Athelia</taxon>
    </lineage>
</organism>
<evidence type="ECO:0000313" key="2">
    <source>
        <dbReference type="Proteomes" id="UP000076532"/>
    </source>
</evidence>
<feature type="non-terminal residue" evidence="1">
    <location>
        <position position="150"/>
    </location>
</feature>
<keyword evidence="2" id="KW-1185">Reference proteome</keyword>
<sequence>VPDIIWSADNNSLIWRLLSELERPANHKALGGTKKGEKTTGERKITIFQWIGEALFPEFFALEPRTITDRVKAKTEWLVSNYNKHAKKLQVTGGGIDNPEDQANNEDLPDQFMEFYIGVTGPDDATPDHAKNLWADIERQFAFFPRLHAI</sequence>
<feature type="non-terminal residue" evidence="1">
    <location>
        <position position="1"/>
    </location>
</feature>
<protein>
    <submittedName>
        <fullName evidence="1">Uncharacterized protein</fullName>
    </submittedName>
</protein>
<reference evidence="1 2" key="1">
    <citation type="journal article" date="2016" name="Mol. Biol. Evol.">
        <title>Comparative Genomics of Early-Diverging Mushroom-Forming Fungi Provides Insights into the Origins of Lignocellulose Decay Capabilities.</title>
        <authorList>
            <person name="Nagy L.G."/>
            <person name="Riley R."/>
            <person name="Tritt A."/>
            <person name="Adam C."/>
            <person name="Daum C."/>
            <person name="Floudas D."/>
            <person name="Sun H."/>
            <person name="Yadav J.S."/>
            <person name="Pangilinan J."/>
            <person name="Larsson K.H."/>
            <person name="Matsuura K."/>
            <person name="Barry K."/>
            <person name="Labutti K."/>
            <person name="Kuo R."/>
            <person name="Ohm R.A."/>
            <person name="Bhattacharya S.S."/>
            <person name="Shirouzu T."/>
            <person name="Yoshinaga Y."/>
            <person name="Martin F.M."/>
            <person name="Grigoriev I.V."/>
            <person name="Hibbett D.S."/>
        </authorList>
    </citation>
    <scope>NUCLEOTIDE SEQUENCE [LARGE SCALE GENOMIC DNA]</scope>
    <source>
        <strain evidence="1 2">CBS 109695</strain>
    </source>
</reference>
<dbReference type="Proteomes" id="UP000076532">
    <property type="component" value="Unassembled WGS sequence"/>
</dbReference>
<dbReference type="EMBL" id="KV417730">
    <property type="protein sequence ID" value="KZP08127.1"/>
    <property type="molecule type" value="Genomic_DNA"/>
</dbReference>
<proteinExistence type="predicted"/>
<accession>A0A165X268</accession>